<protein>
    <recommendedName>
        <fullName evidence="4">C2H2-type domain-containing protein</fullName>
    </recommendedName>
</protein>
<evidence type="ECO:0000313" key="3">
    <source>
        <dbReference type="Proteomes" id="UP001605036"/>
    </source>
</evidence>
<keyword evidence="3" id="KW-1185">Reference proteome</keyword>
<accession>A0ABD1YWM5</accession>
<feature type="compositionally biased region" description="Basic and acidic residues" evidence="1">
    <location>
        <begin position="167"/>
        <end position="184"/>
    </location>
</feature>
<comment type="caution">
    <text evidence="2">The sequence shown here is derived from an EMBL/GenBank/DDBJ whole genome shotgun (WGS) entry which is preliminary data.</text>
</comment>
<evidence type="ECO:0008006" key="4">
    <source>
        <dbReference type="Google" id="ProtNLM"/>
    </source>
</evidence>
<evidence type="ECO:0000256" key="1">
    <source>
        <dbReference type="SAM" id="MobiDB-lite"/>
    </source>
</evidence>
<dbReference type="AlphaFoldDB" id="A0ABD1YWM5"/>
<reference evidence="2 3" key="1">
    <citation type="submission" date="2024-09" db="EMBL/GenBank/DDBJ databases">
        <title>Chromosome-scale assembly of Riccia fluitans.</title>
        <authorList>
            <person name="Paukszto L."/>
            <person name="Sawicki J."/>
            <person name="Karawczyk K."/>
            <person name="Piernik-Szablinska J."/>
            <person name="Szczecinska M."/>
            <person name="Mazdziarz M."/>
        </authorList>
    </citation>
    <scope>NUCLEOTIDE SEQUENCE [LARGE SCALE GENOMIC DNA]</scope>
    <source>
        <strain evidence="2">Rf_01</strain>
        <tissue evidence="2">Aerial parts of the thallus</tissue>
    </source>
</reference>
<proteinExistence type="predicted"/>
<sequence>MEEANETRCQGTIDNVETTNVVGWEAARPTILPFANKPICEKEDVNYCEMSVPTPKNELGRKVMKEYHFRTRDGQPIATCWHCGVEYVVNITRLRTHFIGDHDPRGKQHVGLPKKGSQKHVKVCGSVPYSMRAMIILLHQANLANQREFMQDTERQTANAGSDDEDVFSRERVFSKNTRKEFTT</sequence>
<feature type="region of interest" description="Disordered" evidence="1">
    <location>
        <begin position="152"/>
        <end position="184"/>
    </location>
</feature>
<dbReference type="EMBL" id="JBHFFA010000003">
    <property type="protein sequence ID" value="KAL2635178.1"/>
    <property type="molecule type" value="Genomic_DNA"/>
</dbReference>
<dbReference type="Proteomes" id="UP001605036">
    <property type="component" value="Unassembled WGS sequence"/>
</dbReference>
<gene>
    <name evidence="2" type="ORF">R1flu_006657</name>
</gene>
<organism evidence="2 3">
    <name type="scientific">Riccia fluitans</name>
    <dbReference type="NCBI Taxonomy" id="41844"/>
    <lineage>
        <taxon>Eukaryota</taxon>
        <taxon>Viridiplantae</taxon>
        <taxon>Streptophyta</taxon>
        <taxon>Embryophyta</taxon>
        <taxon>Marchantiophyta</taxon>
        <taxon>Marchantiopsida</taxon>
        <taxon>Marchantiidae</taxon>
        <taxon>Marchantiales</taxon>
        <taxon>Ricciaceae</taxon>
        <taxon>Riccia</taxon>
    </lineage>
</organism>
<name>A0ABD1YWM5_9MARC</name>
<evidence type="ECO:0000313" key="2">
    <source>
        <dbReference type="EMBL" id="KAL2635178.1"/>
    </source>
</evidence>